<dbReference type="Pfam" id="PF00057">
    <property type="entry name" value="Ldl_recept_a"/>
    <property type="match status" value="7"/>
</dbReference>
<dbReference type="Pfam" id="PF07645">
    <property type="entry name" value="EGF_CA"/>
    <property type="match status" value="1"/>
</dbReference>
<evidence type="ECO:0000256" key="15">
    <source>
        <dbReference type="PROSITE-ProRule" id="PRU00124"/>
    </source>
</evidence>
<dbReference type="FunFam" id="4.10.400.10:FF:000024">
    <property type="entry name" value="Low-density lipoprotein RecePtor related"/>
    <property type="match status" value="1"/>
</dbReference>
<dbReference type="PROSITE" id="PS50026">
    <property type="entry name" value="EGF_3"/>
    <property type="match status" value="1"/>
</dbReference>
<evidence type="ECO:0000256" key="7">
    <source>
        <dbReference type="ARBA" id="ARBA00022729"/>
    </source>
</evidence>
<comment type="similarity">
    <text evidence="2">Belongs to the LDLR family.</text>
</comment>
<evidence type="ECO:0000256" key="10">
    <source>
        <dbReference type="ARBA" id="ARBA00023136"/>
    </source>
</evidence>
<feature type="disulfide bond" evidence="15">
    <location>
        <begin position="151"/>
        <end position="166"/>
    </location>
</feature>
<evidence type="ECO:0000256" key="3">
    <source>
        <dbReference type="ARBA" id="ARBA00022475"/>
    </source>
</evidence>
<evidence type="ECO:0000256" key="12">
    <source>
        <dbReference type="ARBA" id="ARBA00023170"/>
    </source>
</evidence>
<dbReference type="InterPro" id="IPR036055">
    <property type="entry name" value="LDL_receptor-like_sf"/>
</dbReference>
<feature type="disulfide bond" evidence="15">
    <location>
        <begin position="171"/>
        <end position="183"/>
    </location>
</feature>
<dbReference type="InterPro" id="IPR002172">
    <property type="entry name" value="LDrepeatLR_classA_rpt"/>
</dbReference>
<dbReference type="PROSITE" id="PS01187">
    <property type="entry name" value="EGF_CA"/>
    <property type="match status" value="1"/>
</dbReference>
<dbReference type="PANTHER" id="PTHR22722">
    <property type="entry name" value="LOW-DENSITY LIPOPROTEIN RECEPTOR-RELATED PROTEIN 2-RELATED"/>
    <property type="match status" value="1"/>
</dbReference>
<keyword evidence="7" id="KW-0732">Signal</keyword>
<dbReference type="InterPro" id="IPR018097">
    <property type="entry name" value="EGF_Ca-bd_CS"/>
</dbReference>
<keyword evidence="13" id="KW-0325">Glycoprotein</keyword>
<dbReference type="InterPro" id="IPR000152">
    <property type="entry name" value="EGF-type_Asp/Asn_hydroxyl_site"/>
</dbReference>
<comment type="caution">
    <text evidence="20">The sequence shown here is derived from an EMBL/GenBank/DDBJ whole genome shotgun (WGS) entry which is preliminary data.</text>
</comment>
<evidence type="ECO:0000256" key="16">
    <source>
        <dbReference type="PROSITE-ProRule" id="PRU00461"/>
    </source>
</evidence>
<evidence type="ECO:0000256" key="13">
    <source>
        <dbReference type="ARBA" id="ARBA00023180"/>
    </source>
</evidence>
<dbReference type="SMART" id="SM00179">
    <property type="entry name" value="EGF_CA"/>
    <property type="match status" value="2"/>
</dbReference>
<feature type="region of interest" description="Disordered" evidence="17">
    <location>
        <begin position="864"/>
        <end position="928"/>
    </location>
</feature>
<feature type="non-terminal residue" evidence="20">
    <location>
        <position position="928"/>
    </location>
</feature>
<feature type="disulfide bond" evidence="15">
    <location>
        <begin position="240"/>
        <end position="258"/>
    </location>
</feature>
<feature type="compositionally biased region" description="Basic and acidic residues" evidence="17">
    <location>
        <begin position="902"/>
        <end position="928"/>
    </location>
</feature>
<evidence type="ECO:0000256" key="5">
    <source>
        <dbReference type="ARBA" id="ARBA00022583"/>
    </source>
</evidence>
<feature type="disulfide bond" evidence="15">
    <location>
        <begin position="132"/>
        <end position="144"/>
    </location>
</feature>
<dbReference type="PROSITE" id="PS50068">
    <property type="entry name" value="LDLRA_2"/>
    <property type="match status" value="7"/>
</dbReference>
<evidence type="ECO:0000256" key="1">
    <source>
        <dbReference type="ARBA" id="ARBA00004251"/>
    </source>
</evidence>
<dbReference type="Pfam" id="PF00058">
    <property type="entry name" value="Ldl_recept_b"/>
    <property type="match status" value="1"/>
</dbReference>
<dbReference type="GO" id="GO:0043235">
    <property type="term" value="C:receptor complex"/>
    <property type="evidence" value="ECO:0007669"/>
    <property type="project" value="TreeGrafter"/>
</dbReference>
<dbReference type="InterPro" id="IPR000033">
    <property type="entry name" value="LDLR_classB_rpt"/>
</dbReference>
<feature type="disulfide bond" evidence="15">
    <location>
        <begin position="139"/>
        <end position="157"/>
    </location>
</feature>
<dbReference type="Proteomes" id="UP001233999">
    <property type="component" value="Unassembled WGS sequence"/>
</dbReference>
<dbReference type="Gene3D" id="2.120.10.30">
    <property type="entry name" value="TolB, C-terminal domain"/>
    <property type="match status" value="1"/>
</dbReference>
<feature type="disulfide bond" evidence="15">
    <location>
        <begin position="12"/>
        <end position="30"/>
    </location>
</feature>
<gene>
    <name evidence="20" type="ORF">L9F63_007652</name>
</gene>
<dbReference type="InterPro" id="IPR011042">
    <property type="entry name" value="6-blade_b-propeller_TolB-like"/>
</dbReference>
<protein>
    <recommendedName>
        <fullName evidence="19">EGF-like domain-containing protein</fullName>
    </recommendedName>
</protein>
<dbReference type="SUPFAM" id="SSF63825">
    <property type="entry name" value="YWTD domain"/>
    <property type="match status" value="1"/>
</dbReference>
<feature type="repeat" description="LDL-receptor class B" evidence="16">
    <location>
        <begin position="544"/>
        <end position="587"/>
    </location>
</feature>
<dbReference type="SUPFAM" id="SSF57424">
    <property type="entry name" value="LDL receptor-like module"/>
    <property type="match status" value="6"/>
</dbReference>
<dbReference type="AlphaFoldDB" id="A0AAD7Z8B6"/>
<dbReference type="SMART" id="SM00181">
    <property type="entry name" value="EGF"/>
    <property type="match status" value="5"/>
</dbReference>
<evidence type="ECO:0000256" key="2">
    <source>
        <dbReference type="ARBA" id="ARBA00009939"/>
    </source>
</evidence>
<feature type="compositionally biased region" description="Gly residues" evidence="17">
    <location>
        <begin position="843"/>
        <end position="854"/>
    </location>
</feature>
<dbReference type="InterPro" id="IPR009030">
    <property type="entry name" value="Growth_fac_rcpt_cys_sf"/>
</dbReference>
<dbReference type="InterPro" id="IPR000742">
    <property type="entry name" value="EGF"/>
</dbReference>
<reference evidence="20" key="1">
    <citation type="journal article" date="2023" name="IScience">
        <title>Live-bearing cockroach genome reveals convergent evolutionary mechanisms linked to viviparity in insects and beyond.</title>
        <authorList>
            <person name="Fouks B."/>
            <person name="Harrison M.C."/>
            <person name="Mikhailova A.A."/>
            <person name="Marchal E."/>
            <person name="English S."/>
            <person name="Carruthers M."/>
            <person name="Jennings E.C."/>
            <person name="Chiamaka E.L."/>
            <person name="Frigard R.A."/>
            <person name="Pippel M."/>
            <person name="Attardo G.M."/>
            <person name="Benoit J.B."/>
            <person name="Bornberg-Bauer E."/>
            <person name="Tobe S.S."/>
        </authorList>
    </citation>
    <scope>NUCLEOTIDE SEQUENCE</scope>
    <source>
        <strain evidence="20">Stay&amp;Tobe</strain>
    </source>
</reference>
<dbReference type="PROSITE" id="PS51120">
    <property type="entry name" value="LDLRB"/>
    <property type="match status" value="2"/>
</dbReference>
<feature type="disulfide bond" evidence="15">
    <location>
        <begin position="190"/>
        <end position="205"/>
    </location>
</feature>
<name>A0AAD7Z8B6_DIPPU</name>
<dbReference type="PROSITE" id="PS00010">
    <property type="entry name" value="ASX_HYDROXYL"/>
    <property type="match status" value="1"/>
</dbReference>
<feature type="compositionally biased region" description="Polar residues" evidence="17">
    <location>
        <begin position="890"/>
        <end position="899"/>
    </location>
</feature>
<feature type="transmembrane region" description="Helical" evidence="18">
    <location>
        <begin position="745"/>
        <end position="768"/>
    </location>
</feature>
<dbReference type="Gene3D" id="4.10.400.10">
    <property type="entry name" value="Low-density Lipoprotein Receptor"/>
    <property type="match status" value="7"/>
</dbReference>
<keyword evidence="4 14" id="KW-0245">EGF-like domain</keyword>
<dbReference type="FunFam" id="4.10.400.10:FF:000034">
    <property type="entry name" value="Low-density lipoprotein receptor-related protein 2"/>
    <property type="match status" value="1"/>
</dbReference>
<evidence type="ECO:0000256" key="11">
    <source>
        <dbReference type="ARBA" id="ARBA00023157"/>
    </source>
</evidence>
<keyword evidence="8" id="KW-0677">Repeat</keyword>
<reference evidence="20" key="2">
    <citation type="submission" date="2023-05" db="EMBL/GenBank/DDBJ databases">
        <authorList>
            <person name="Fouks B."/>
        </authorList>
    </citation>
    <scope>NUCLEOTIDE SEQUENCE</scope>
    <source>
        <strain evidence="20">Stay&amp;Tobe</strain>
        <tissue evidence="20">Testes</tissue>
    </source>
</reference>
<keyword evidence="21" id="KW-1185">Reference proteome</keyword>
<dbReference type="InterPro" id="IPR051221">
    <property type="entry name" value="LDLR-related"/>
</dbReference>
<dbReference type="SUPFAM" id="SSF57184">
    <property type="entry name" value="Growth factor receptor domain"/>
    <property type="match status" value="1"/>
</dbReference>
<evidence type="ECO:0000256" key="6">
    <source>
        <dbReference type="ARBA" id="ARBA00022692"/>
    </source>
</evidence>
<keyword evidence="6 18" id="KW-0812">Transmembrane</keyword>
<keyword evidence="10 18" id="KW-0472">Membrane</keyword>
<feature type="disulfide bond" evidence="15">
    <location>
        <begin position="297"/>
        <end position="312"/>
    </location>
</feature>
<evidence type="ECO:0000256" key="18">
    <source>
        <dbReference type="SAM" id="Phobius"/>
    </source>
</evidence>
<feature type="disulfide bond" evidence="15">
    <location>
        <begin position="178"/>
        <end position="196"/>
    </location>
</feature>
<accession>A0AAD7Z8B6</accession>
<keyword evidence="3" id="KW-1003">Cell membrane</keyword>
<dbReference type="GO" id="GO:0016324">
    <property type="term" value="C:apical plasma membrane"/>
    <property type="evidence" value="ECO:0007669"/>
    <property type="project" value="TreeGrafter"/>
</dbReference>
<evidence type="ECO:0000256" key="8">
    <source>
        <dbReference type="ARBA" id="ARBA00022737"/>
    </source>
</evidence>
<keyword evidence="5" id="KW-0254">Endocytosis</keyword>
<feature type="disulfide bond" evidence="15">
    <location>
        <begin position="285"/>
        <end position="303"/>
    </location>
</feature>
<evidence type="ECO:0000256" key="9">
    <source>
        <dbReference type="ARBA" id="ARBA00022989"/>
    </source>
</evidence>
<dbReference type="FunFam" id="4.10.400.10:FF:000078">
    <property type="entry name" value="low-density lipoprotein receptor-related protein 2"/>
    <property type="match status" value="2"/>
</dbReference>
<dbReference type="EMBL" id="JASPKZ010009837">
    <property type="protein sequence ID" value="KAJ9575447.1"/>
    <property type="molecule type" value="Genomic_DNA"/>
</dbReference>
<dbReference type="InterPro" id="IPR023415">
    <property type="entry name" value="LDLR_class-A_CS"/>
</dbReference>
<dbReference type="Gene3D" id="2.10.25.10">
    <property type="entry name" value="Laminin"/>
    <property type="match status" value="2"/>
</dbReference>
<dbReference type="PANTHER" id="PTHR22722:SF14">
    <property type="entry name" value="MEGALIN, ISOFORM A"/>
    <property type="match status" value="1"/>
</dbReference>
<evidence type="ECO:0000313" key="21">
    <source>
        <dbReference type="Proteomes" id="UP001233999"/>
    </source>
</evidence>
<feature type="disulfide bond" evidence="15">
    <location>
        <begin position="96"/>
        <end position="114"/>
    </location>
</feature>
<keyword evidence="9 18" id="KW-1133">Transmembrane helix</keyword>
<proteinExistence type="inferred from homology"/>
<keyword evidence="12" id="KW-0675">Receptor</keyword>
<dbReference type="FunFam" id="2.120.10.30:FF:000241">
    <property type="entry name" value="Low-density lipoprotein receptor-related protein 6"/>
    <property type="match status" value="1"/>
</dbReference>
<organism evidence="20 21">
    <name type="scientific">Diploptera punctata</name>
    <name type="common">Pacific beetle cockroach</name>
    <dbReference type="NCBI Taxonomy" id="6984"/>
    <lineage>
        <taxon>Eukaryota</taxon>
        <taxon>Metazoa</taxon>
        <taxon>Ecdysozoa</taxon>
        <taxon>Arthropoda</taxon>
        <taxon>Hexapoda</taxon>
        <taxon>Insecta</taxon>
        <taxon>Pterygota</taxon>
        <taxon>Neoptera</taxon>
        <taxon>Polyneoptera</taxon>
        <taxon>Dictyoptera</taxon>
        <taxon>Blattodea</taxon>
        <taxon>Blaberoidea</taxon>
        <taxon>Blaberidae</taxon>
        <taxon>Diplopterinae</taxon>
        <taxon>Diploptera</taxon>
    </lineage>
</organism>
<keyword evidence="11 15" id="KW-1015">Disulfide bond</keyword>
<feature type="region of interest" description="Disordered" evidence="17">
    <location>
        <begin position="840"/>
        <end position="859"/>
    </location>
</feature>
<sequence length="928" mass="102858">KKECDPETEFACKNGRCIPKLWMCDVDNDCGDDSDEPAYLCRQRNCTTGWQRCPGRTNYRCIPKWLFCDGKDDCRDGSDELPENCPKCHETGDFRCTNNRCIPKRWLCDFENDCGDNSDEQESLCHGSYRECSESEFRCGNNKCIPNRWRCDHDDDCGDNTDEDHCSGFQCKNGTFQCASGHCIASYFRCDGDRDCRDMSDEMHCPPHLCDGTDDCGDNSDESTTLCMNFSCDTLRRFQCDNHLCIPRYQLCDGIDNCGDGSDENNMTLCASRIKPCNLYAEYQCANKKCIDRNRVCDFANDCDDFSDELGCHHTKTCTEANKGGCEHHCTNLTSGGYICACYDGFIISSENRKKCLDVDECETGLHNCSQICTNLNSTYECSCRNGFTLSDSNSGVCKADIPEVTLLFANGPEIRSYNLMKREQMDVIQEEKRIKAIDYDPTTEIIFWADSYDKTIKRSYMVNAQEGDVKVGYAQDLNMKGHSATTSLAVDWVAKNLYWTESDRSGSKPVGRIMVAKTDGRYRRSLVVGLDSPTSVAVDPQLGRMYWADAGDSPKIEASWMDGSKRRPIVTKGIRHPTGLAIDYDMEHTLYWVDTKLNNIEMMRQGSSNRRIVLKGESLHHPISLDVFESSIFWITRDAGELIKQDKFGRGVPIVITKDLVNPAGIKVYHRQRYNTTLSNPCSESLCSHLCLIVPGGHRCACPDNSNSRSNGNEMLCDAAAERPRPAPRVCKCQNGGICGSNTAAIVIPIVVILLILLAAGAVYFVLRKRPFGKGNGLGGLSNSQSVSFRQGTNVEFGTPTFASNGPQGRAEPMDVEYNMGDIGAKNRDFSNPMYDALDGSGPTGNGGGGGGIYEVPSDVTKSKVSAGNGEVDVMPHPEPASAVLAPSSVIQRSSPQIQIRHRELDPSSTDTGKDTQKLVEEDKSEC</sequence>
<comment type="subcellular location">
    <subcellularLocation>
        <location evidence="1">Cell membrane</location>
        <topology evidence="1">Single-pass type I membrane protein</topology>
    </subcellularLocation>
</comment>
<evidence type="ECO:0000259" key="19">
    <source>
        <dbReference type="PROSITE" id="PS50026"/>
    </source>
</evidence>
<evidence type="ECO:0000256" key="17">
    <source>
        <dbReference type="SAM" id="MobiDB-lite"/>
    </source>
</evidence>
<evidence type="ECO:0000256" key="14">
    <source>
        <dbReference type="PROSITE-ProRule" id="PRU00076"/>
    </source>
</evidence>
<evidence type="ECO:0000313" key="20">
    <source>
        <dbReference type="EMBL" id="KAJ9575447.1"/>
    </source>
</evidence>
<dbReference type="SMART" id="SM00135">
    <property type="entry name" value="LY"/>
    <property type="match status" value="5"/>
</dbReference>
<dbReference type="InterPro" id="IPR049883">
    <property type="entry name" value="NOTCH1_EGF-like"/>
</dbReference>
<dbReference type="InterPro" id="IPR001881">
    <property type="entry name" value="EGF-like_Ca-bd_dom"/>
</dbReference>
<dbReference type="GO" id="GO:0042562">
    <property type="term" value="F:hormone binding"/>
    <property type="evidence" value="ECO:0007669"/>
    <property type="project" value="TreeGrafter"/>
</dbReference>
<dbReference type="GO" id="GO:0005509">
    <property type="term" value="F:calcium ion binding"/>
    <property type="evidence" value="ECO:0007669"/>
    <property type="project" value="InterPro"/>
</dbReference>
<dbReference type="PROSITE" id="PS01209">
    <property type="entry name" value="LDLRA_1"/>
    <property type="match status" value="5"/>
</dbReference>
<feature type="repeat" description="LDL-receptor class B" evidence="16">
    <location>
        <begin position="589"/>
        <end position="632"/>
    </location>
</feature>
<dbReference type="FunFam" id="2.10.25.10:FF:000009">
    <property type="entry name" value="Low-density lipoprotein receptor isoform 1"/>
    <property type="match status" value="1"/>
</dbReference>
<dbReference type="CDD" id="cd00112">
    <property type="entry name" value="LDLa"/>
    <property type="match status" value="7"/>
</dbReference>
<dbReference type="PRINTS" id="PR00261">
    <property type="entry name" value="LDLRECEPTOR"/>
</dbReference>
<feature type="domain" description="EGF-like" evidence="19">
    <location>
        <begin position="358"/>
        <end position="394"/>
    </location>
</feature>
<dbReference type="GO" id="GO:0006898">
    <property type="term" value="P:receptor-mediated endocytosis"/>
    <property type="evidence" value="ECO:0007669"/>
    <property type="project" value="TreeGrafter"/>
</dbReference>
<evidence type="ECO:0000256" key="4">
    <source>
        <dbReference type="ARBA" id="ARBA00022536"/>
    </source>
</evidence>
<dbReference type="SMART" id="SM00192">
    <property type="entry name" value="LDLa"/>
    <property type="match status" value="7"/>
</dbReference>
<comment type="caution">
    <text evidence="14">Lacks conserved residue(s) required for the propagation of feature annotation.</text>
</comment>